<dbReference type="Pfam" id="PF10756">
    <property type="entry name" value="bPH_6"/>
    <property type="match status" value="1"/>
</dbReference>
<protein>
    <submittedName>
        <fullName evidence="4">PH domain-containing protein</fullName>
    </submittedName>
</protein>
<gene>
    <name evidence="4" type="ORF">WIS52_04415</name>
</gene>
<feature type="domain" description="Low molecular weight protein antigen 6 PH" evidence="3">
    <location>
        <begin position="114"/>
        <end position="184"/>
    </location>
</feature>
<feature type="region of interest" description="Disordered" evidence="1">
    <location>
        <begin position="1"/>
        <end position="53"/>
    </location>
</feature>
<evidence type="ECO:0000313" key="5">
    <source>
        <dbReference type="Proteomes" id="UP001494902"/>
    </source>
</evidence>
<keyword evidence="2" id="KW-1133">Transmembrane helix</keyword>
<reference evidence="4 5" key="1">
    <citation type="submission" date="2024-03" db="EMBL/GenBank/DDBJ databases">
        <title>Draft genome sequence of Pseudonocardia nematodicida JCM 31783.</title>
        <authorList>
            <person name="Butdee W."/>
            <person name="Duangmal K."/>
        </authorList>
    </citation>
    <scope>NUCLEOTIDE SEQUENCE [LARGE SCALE GENOMIC DNA]</scope>
    <source>
        <strain evidence="4 5">JCM 31783</strain>
    </source>
</reference>
<organism evidence="4 5">
    <name type="scientific">Pseudonocardia nematodicida</name>
    <dbReference type="NCBI Taxonomy" id="1206997"/>
    <lineage>
        <taxon>Bacteria</taxon>
        <taxon>Bacillati</taxon>
        <taxon>Actinomycetota</taxon>
        <taxon>Actinomycetes</taxon>
        <taxon>Pseudonocardiales</taxon>
        <taxon>Pseudonocardiaceae</taxon>
        <taxon>Pseudonocardia</taxon>
    </lineage>
</organism>
<sequence length="193" mass="20629">MTEQQNATQPNATQQDATQQDATRPGGTSARSGGASTPQREHPPTGPGPDAVTLRPRAITITAWVCAVGIMVFFAIVAYLMPSEDTGVIFRPADQVSMMVIGAFVAGGLLLMARPRVRADAHGIEVRNVLTSRWFPWTEVLGISFPDGASSARLELPDDEYHSVLAVQAVDRGLAVRGIRTLRDLHRTAVTGG</sequence>
<accession>A0ABV1K5G6</accession>
<name>A0ABV1K5G6_9PSEU</name>
<dbReference type="EMBL" id="JBEDNQ010000002">
    <property type="protein sequence ID" value="MEQ3549706.1"/>
    <property type="molecule type" value="Genomic_DNA"/>
</dbReference>
<evidence type="ECO:0000256" key="2">
    <source>
        <dbReference type="SAM" id="Phobius"/>
    </source>
</evidence>
<comment type="caution">
    <text evidence="4">The sequence shown here is derived from an EMBL/GenBank/DDBJ whole genome shotgun (WGS) entry which is preliminary data.</text>
</comment>
<dbReference type="Proteomes" id="UP001494902">
    <property type="component" value="Unassembled WGS sequence"/>
</dbReference>
<evidence type="ECO:0000259" key="3">
    <source>
        <dbReference type="Pfam" id="PF10756"/>
    </source>
</evidence>
<proteinExistence type="predicted"/>
<keyword evidence="2" id="KW-0812">Transmembrane</keyword>
<keyword evidence="2" id="KW-0472">Membrane</keyword>
<feature type="compositionally biased region" description="Low complexity" evidence="1">
    <location>
        <begin position="1"/>
        <end position="38"/>
    </location>
</feature>
<keyword evidence="5" id="KW-1185">Reference proteome</keyword>
<feature type="transmembrane region" description="Helical" evidence="2">
    <location>
        <begin position="61"/>
        <end position="81"/>
    </location>
</feature>
<feature type="transmembrane region" description="Helical" evidence="2">
    <location>
        <begin position="96"/>
        <end position="113"/>
    </location>
</feature>
<evidence type="ECO:0000313" key="4">
    <source>
        <dbReference type="EMBL" id="MEQ3549706.1"/>
    </source>
</evidence>
<evidence type="ECO:0000256" key="1">
    <source>
        <dbReference type="SAM" id="MobiDB-lite"/>
    </source>
</evidence>
<dbReference type="InterPro" id="IPR019692">
    <property type="entry name" value="CFP-6_PH"/>
</dbReference>